<evidence type="ECO:0000313" key="3">
    <source>
        <dbReference type="Proteomes" id="UP000834106"/>
    </source>
</evidence>
<accession>A0AAD1Z2C4</accession>
<gene>
    <name evidence="2" type="ORF">FPE_LOCUS8473</name>
</gene>
<keyword evidence="3" id="KW-1185">Reference proteome</keyword>
<dbReference type="EMBL" id="OU503040">
    <property type="protein sequence ID" value="CAI9761043.1"/>
    <property type="molecule type" value="Genomic_DNA"/>
</dbReference>
<reference evidence="2" key="1">
    <citation type="submission" date="2023-05" db="EMBL/GenBank/DDBJ databases">
        <authorList>
            <person name="Huff M."/>
        </authorList>
    </citation>
    <scope>NUCLEOTIDE SEQUENCE</scope>
</reference>
<protein>
    <submittedName>
        <fullName evidence="2">Uncharacterized protein</fullName>
    </submittedName>
</protein>
<evidence type="ECO:0000313" key="2">
    <source>
        <dbReference type="EMBL" id="CAI9761043.1"/>
    </source>
</evidence>
<dbReference type="Proteomes" id="UP000834106">
    <property type="component" value="Chromosome 5"/>
</dbReference>
<feature type="transmembrane region" description="Helical" evidence="1">
    <location>
        <begin position="30"/>
        <end position="50"/>
    </location>
</feature>
<dbReference type="PANTHER" id="PTHR34836">
    <property type="entry name" value="OS06G0188250 PROTEIN"/>
    <property type="match status" value="1"/>
</dbReference>
<dbReference type="AlphaFoldDB" id="A0AAD1Z2C4"/>
<evidence type="ECO:0000256" key="1">
    <source>
        <dbReference type="SAM" id="Phobius"/>
    </source>
</evidence>
<sequence length="128" mass="14547">MHINKNTGRYCFQSKLTDEKKMAIFCRNTVLRFFVFFGLLSHQFCAANFISSPSDHYSAEEIGVGVIVDMGSWVGKTIHACISMSISDFYELNGHYRTRIILDARDSRGKPLRALSAGQVLKIENSRY</sequence>
<organism evidence="2 3">
    <name type="scientific">Fraxinus pennsylvanica</name>
    <dbReference type="NCBI Taxonomy" id="56036"/>
    <lineage>
        <taxon>Eukaryota</taxon>
        <taxon>Viridiplantae</taxon>
        <taxon>Streptophyta</taxon>
        <taxon>Embryophyta</taxon>
        <taxon>Tracheophyta</taxon>
        <taxon>Spermatophyta</taxon>
        <taxon>Magnoliopsida</taxon>
        <taxon>eudicotyledons</taxon>
        <taxon>Gunneridae</taxon>
        <taxon>Pentapetalae</taxon>
        <taxon>asterids</taxon>
        <taxon>lamiids</taxon>
        <taxon>Lamiales</taxon>
        <taxon>Oleaceae</taxon>
        <taxon>Oleeae</taxon>
        <taxon>Fraxinus</taxon>
    </lineage>
</organism>
<proteinExistence type="predicted"/>
<keyword evidence="1" id="KW-0812">Transmembrane</keyword>
<dbReference type="InterPro" id="IPR015683">
    <property type="entry name" value="Ionotropic_Glu_rcpt"/>
</dbReference>
<name>A0AAD1Z2C4_9LAMI</name>
<dbReference type="PANTHER" id="PTHR34836:SF6">
    <property type="entry name" value="PERIPLASMIC BINDING PROTEIN-LIKE I"/>
    <property type="match status" value="1"/>
</dbReference>
<keyword evidence="1" id="KW-0472">Membrane</keyword>
<keyword evidence="1" id="KW-1133">Transmembrane helix</keyword>